<dbReference type="GO" id="GO:0004485">
    <property type="term" value="F:methylcrotonoyl-CoA carboxylase activity"/>
    <property type="evidence" value="ECO:0007669"/>
    <property type="project" value="TreeGrafter"/>
</dbReference>
<dbReference type="GO" id="GO:1905202">
    <property type="term" value="C:methylcrotonoyl-CoA carboxylase complex"/>
    <property type="evidence" value="ECO:0007669"/>
    <property type="project" value="TreeGrafter"/>
</dbReference>
<dbReference type="OrthoDB" id="9803706at2"/>
<dbReference type="PROSITE" id="PS50989">
    <property type="entry name" value="COA_CT_CTER"/>
    <property type="match status" value="1"/>
</dbReference>
<evidence type="ECO:0000313" key="6">
    <source>
        <dbReference type="Proteomes" id="UP000436822"/>
    </source>
</evidence>
<dbReference type="Proteomes" id="UP000436822">
    <property type="component" value="Unassembled WGS sequence"/>
</dbReference>
<accession>A0A6N6JHH8</accession>
<dbReference type="RefSeq" id="WP_159808225.1">
    <property type="nucleotide sequence ID" value="NZ_BLJE01000003.1"/>
</dbReference>
<dbReference type="InterPro" id="IPR034733">
    <property type="entry name" value="AcCoA_carboxyl_beta"/>
</dbReference>
<dbReference type="PROSITE" id="PS50980">
    <property type="entry name" value="COA_CT_NTER"/>
    <property type="match status" value="1"/>
</dbReference>
<dbReference type="InterPro" id="IPR011763">
    <property type="entry name" value="COA_CT_C"/>
</dbReference>
<dbReference type="PANTHER" id="PTHR22855:SF13">
    <property type="entry name" value="METHYLCROTONOYL-COA CARBOXYLASE BETA CHAIN, MITOCHONDRIAL"/>
    <property type="match status" value="1"/>
</dbReference>
<dbReference type="Gene3D" id="3.90.226.10">
    <property type="entry name" value="2-enoyl-CoA Hydratase, Chain A, domain 1"/>
    <property type="match status" value="2"/>
</dbReference>
<comment type="pathway">
    <text evidence="2">Amino-acid degradation; L-leucine degradation.</text>
</comment>
<dbReference type="InterPro" id="IPR045190">
    <property type="entry name" value="MCCB/AccD1-like"/>
</dbReference>
<keyword evidence="6" id="KW-1185">Reference proteome</keyword>
<reference evidence="5 6" key="1">
    <citation type="submission" date="2019-12" db="EMBL/GenBank/DDBJ databases">
        <title>Litoreibacter badius sp. nov., a novel bacteriochlorophyll a-containing bacterium in the genus Litoreibacter.</title>
        <authorList>
            <person name="Kanamuro M."/>
            <person name="Takabe Y."/>
            <person name="Mori K."/>
            <person name="Takaichi S."/>
            <person name="Hanada S."/>
        </authorList>
    </citation>
    <scope>NUCLEOTIDE SEQUENCE [LARGE SCALE GENOMIC DNA]</scope>
    <source>
        <strain evidence="5 6">K6</strain>
    </source>
</reference>
<comment type="caution">
    <text evidence="5">The sequence shown here is derived from an EMBL/GenBank/DDBJ whole genome shotgun (WGS) entry which is preliminary data.</text>
</comment>
<comment type="similarity">
    <text evidence="1">Belongs to the AccD/PCCB family.</text>
</comment>
<evidence type="ECO:0000259" key="4">
    <source>
        <dbReference type="PROSITE" id="PS50989"/>
    </source>
</evidence>
<evidence type="ECO:0000256" key="1">
    <source>
        <dbReference type="ARBA" id="ARBA00006102"/>
    </source>
</evidence>
<sequence>MKLTSLISPTSPDFAQNEAANLKALDICAAAAAQAAFGGGEASRARHTSRGKMLPRDRVAGLLDPGAPFLEVGATAAHGLYDGAAPAAGVIAGVGQVHGQDVMVICNDATVKGGTYFPMTVKKHLRAQEIAAENNLPCVYLVDSGGANLPNQDEVFPDRDHFGRIFYNQARMSAAGVPQIAVVMGSCTAGGAYVPAMSDVTIIVKEQGTIFLAGPPLVKAATGEVVTAEELGGGDVHTRLSGVADYLAEDDAHALALARRAVAGLNRAKPGTVQWQSPEDPAYDPAELLGVVPADLKTPYDIREVIARLVDGSRFDEFKPRFGETLVTGFAHIRGCPVGIIANNGVLFSESAQKGAHFVELCSQRHIPLVFLQNITGFMVGKQYENEGIARHGAKMVTAVATTSVPKVTMVVGGSFGAGNYGMSGRAYQPRFMWSWPNSRISVMGGEQAAGVLATVRRDGIERKGGTWSAEDEAAFKKPTIEMFEEQSHPLYASARLWDDGIIDPRKARDVLFLSLTAALNAPIQDTRFGVFRM</sequence>
<name>A0A6N6JHH8_9RHOB</name>
<protein>
    <submittedName>
        <fullName evidence="5">Methylcrotonoyl-CoA carboxylase subunit beta</fullName>
    </submittedName>
</protein>
<evidence type="ECO:0000313" key="5">
    <source>
        <dbReference type="EMBL" id="GFE65781.1"/>
    </source>
</evidence>
<dbReference type="SUPFAM" id="SSF52096">
    <property type="entry name" value="ClpP/crotonase"/>
    <property type="match status" value="2"/>
</dbReference>
<dbReference type="EMBL" id="BLJE01000003">
    <property type="protein sequence ID" value="GFE65781.1"/>
    <property type="molecule type" value="Genomic_DNA"/>
</dbReference>
<feature type="domain" description="CoA carboxyltransferase N-terminal" evidence="3">
    <location>
        <begin position="21"/>
        <end position="277"/>
    </location>
</feature>
<feature type="domain" description="CoA carboxyltransferase C-terminal" evidence="4">
    <location>
        <begin position="274"/>
        <end position="526"/>
    </location>
</feature>
<dbReference type="InterPro" id="IPR029045">
    <property type="entry name" value="ClpP/crotonase-like_dom_sf"/>
</dbReference>
<organism evidence="5 6">
    <name type="scientific">Litoreibacter roseus</name>
    <dbReference type="NCBI Taxonomy" id="2601869"/>
    <lineage>
        <taxon>Bacteria</taxon>
        <taxon>Pseudomonadati</taxon>
        <taxon>Pseudomonadota</taxon>
        <taxon>Alphaproteobacteria</taxon>
        <taxon>Rhodobacterales</taxon>
        <taxon>Roseobacteraceae</taxon>
        <taxon>Litoreibacter</taxon>
    </lineage>
</organism>
<dbReference type="GO" id="GO:0006552">
    <property type="term" value="P:L-leucine catabolic process"/>
    <property type="evidence" value="ECO:0007669"/>
    <property type="project" value="TreeGrafter"/>
</dbReference>
<dbReference type="Pfam" id="PF01039">
    <property type="entry name" value="Carboxyl_trans"/>
    <property type="match status" value="1"/>
</dbReference>
<evidence type="ECO:0000259" key="3">
    <source>
        <dbReference type="PROSITE" id="PS50980"/>
    </source>
</evidence>
<gene>
    <name evidence="5" type="primary">mccB</name>
    <name evidence="5" type="ORF">KIN_28550</name>
</gene>
<dbReference type="AlphaFoldDB" id="A0A6N6JHH8"/>
<dbReference type="FunFam" id="3.90.226.10:FF:000004">
    <property type="entry name" value="Methylcrotonoyl-CoA carboxylase beta chain"/>
    <property type="match status" value="1"/>
</dbReference>
<evidence type="ECO:0000256" key="2">
    <source>
        <dbReference type="ARBA" id="ARBA00046317"/>
    </source>
</evidence>
<dbReference type="FunFam" id="3.90.226.10:FF:000007">
    <property type="entry name" value="Methylcrotonoyl-CoA carboxylase subunit beta"/>
    <property type="match status" value="1"/>
</dbReference>
<proteinExistence type="inferred from homology"/>
<dbReference type="PANTHER" id="PTHR22855">
    <property type="entry name" value="ACETYL, PROPIONYL, PYRUVATE, AND GLUTACONYL CARBOXYLASE-RELATED"/>
    <property type="match status" value="1"/>
</dbReference>
<dbReference type="InterPro" id="IPR011762">
    <property type="entry name" value="COA_CT_N"/>
</dbReference>